<evidence type="ECO:0000313" key="3">
    <source>
        <dbReference type="Proteomes" id="UP001066276"/>
    </source>
</evidence>
<keyword evidence="3" id="KW-1185">Reference proteome</keyword>
<sequence length="80" mass="8913">MSGYNMGKAQWELRHSARSWLRPPQFFSARSARASPSAIARRKMAPERPSDRAQARRPKQLPRLSARCRLRHAGSAAGGG</sequence>
<evidence type="ECO:0000256" key="1">
    <source>
        <dbReference type="SAM" id="MobiDB-lite"/>
    </source>
</evidence>
<gene>
    <name evidence="2" type="ORF">NDU88_002224</name>
</gene>
<comment type="caution">
    <text evidence="2">The sequence shown here is derived from an EMBL/GenBank/DDBJ whole genome shotgun (WGS) entry which is preliminary data.</text>
</comment>
<proteinExistence type="predicted"/>
<dbReference type="EMBL" id="JANPWB010000016">
    <property type="protein sequence ID" value="KAJ1082054.1"/>
    <property type="molecule type" value="Genomic_DNA"/>
</dbReference>
<protein>
    <submittedName>
        <fullName evidence="2">Uncharacterized protein</fullName>
    </submittedName>
</protein>
<dbReference type="Proteomes" id="UP001066276">
    <property type="component" value="Chromosome 12"/>
</dbReference>
<feature type="compositionally biased region" description="Low complexity" evidence="1">
    <location>
        <begin position="29"/>
        <end position="39"/>
    </location>
</feature>
<organism evidence="2 3">
    <name type="scientific">Pleurodeles waltl</name>
    <name type="common">Iberian ribbed newt</name>
    <dbReference type="NCBI Taxonomy" id="8319"/>
    <lineage>
        <taxon>Eukaryota</taxon>
        <taxon>Metazoa</taxon>
        <taxon>Chordata</taxon>
        <taxon>Craniata</taxon>
        <taxon>Vertebrata</taxon>
        <taxon>Euteleostomi</taxon>
        <taxon>Amphibia</taxon>
        <taxon>Batrachia</taxon>
        <taxon>Caudata</taxon>
        <taxon>Salamandroidea</taxon>
        <taxon>Salamandridae</taxon>
        <taxon>Pleurodelinae</taxon>
        <taxon>Pleurodeles</taxon>
    </lineage>
</organism>
<reference evidence="2" key="1">
    <citation type="journal article" date="2022" name="bioRxiv">
        <title>Sequencing and chromosome-scale assembly of the giantPleurodeles waltlgenome.</title>
        <authorList>
            <person name="Brown T."/>
            <person name="Elewa A."/>
            <person name="Iarovenko S."/>
            <person name="Subramanian E."/>
            <person name="Araus A.J."/>
            <person name="Petzold A."/>
            <person name="Susuki M."/>
            <person name="Suzuki K.-i.T."/>
            <person name="Hayashi T."/>
            <person name="Toyoda A."/>
            <person name="Oliveira C."/>
            <person name="Osipova E."/>
            <person name="Leigh N.D."/>
            <person name="Simon A."/>
            <person name="Yun M.H."/>
        </authorList>
    </citation>
    <scope>NUCLEOTIDE SEQUENCE</scope>
    <source>
        <strain evidence="2">20211129_DDA</strain>
        <tissue evidence="2">Liver</tissue>
    </source>
</reference>
<name>A0AAV7KVI4_PLEWA</name>
<feature type="region of interest" description="Disordered" evidence="1">
    <location>
        <begin position="29"/>
        <end position="80"/>
    </location>
</feature>
<feature type="compositionally biased region" description="Basic residues" evidence="1">
    <location>
        <begin position="55"/>
        <end position="72"/>
    </location>
</feature>
<evidence type="ECO:0000313" key="2">
    <source>
        <dbReference type="EMBL" id="KAJ1082054.1"/>
    </source>
</evidence>
<feature type="compositionally biased region" description="Basic and acidic residues" evidence="1">
    <location>
        <begin position="44"/>
        <end position="54"/>
    </location>
</feature>
<dbReference type="AlphaFoldDB" id="A0AAV7KVI4"/>
<accession>A0AAV7KVI4</accession>